<evidence type="ECO:0000256" key="2">
    <source>
        <dbReference type="ARBA" id="ARBA00035104"/>
    </source>
</evidence>
<comment type="function">
    <text evidence="2 4">Binds together with bS18 to 16S ribosomal RNA.</text>
</comment>
<evidence type="ECO:0000256" key="3">
    <source>
        <dbReference type="ARBA" id="ARBA00035294"/>
    </source>
</evidence>
<dbReference type="GO" id="GO:0003735">
    <property type="term" value="F:structural constituent of ribosome"/>
    <property type="evidence" value="ECO:0007669"/>
    <property type="project" value="InterPro"/>
</dbReference>
<dbReference type="InterPro" id="IPR020814">
    <property type="entry name" value="Ribosomal_S6_plastid/chlpt"/>
</dbReference>
<reference evidence="5 6" key="1">
    <citation type="submission" date="2017-09" db="EMBL/GenBank/DDBJ databases">
        <title>Depth-based differentiation of microbial function through sediment-hosted aquifers and enrichment of novel symbionts in the deep terrestrial subsurface.</title>
        <authorList>
            <person name="Probst A.J."/>
            <person name="Ladd B."/>
            <person name="Jarett J.K."/>
            <person name="Geller-Mcgrath D.E."/>
            <person name="Sieber C.M."/>
            <person name="Emerson J.B."/>
            <person name="Anantharaman K."/>
            <person name="Thomas B.C."/>
            <person name="Malmstrom R."/>
            <person name="Stieglmeier M."/>
            <person name="Klingl A."/>
            <person name="Woyke T."/>
            <person name="Ryan C.M."/>
            <person name="Banfield J.F."/>
        </authorList>
    </citation>
    <scope>NUCLEOTIDE SEQUENCE [LARGE SCALE GENOMIC DNA]</scope>
    <source>
        <strain evidence="5">CG08_land_8_20_14_0_20_45_16</strain>
    </source>
</reference>
<dbReference type="NCBIfam" id="TIGR00166">
    <property type="entry name" value="S6"/>
    <property type="match status" value="1"/>
</dbReference>
<organism evidence="5 6">
    <name type="scientific">Candidatus Saganbacteria bacterium CG08_land_8_20_14_0_20_45_16</name>
    <dbReference type="NCBI Taxonomy" id="2014293"/>
    <lineage>
        <taxon>Bacteria</taxon>
        <taxon>Bacillati</taxon>
        <taxon>Saganbacteria</taxon>
    </lineage>
</organism>
<keyword evidence="4" id="KW-0687">Ribonucleoprotein</keyword>
<dbReference type="InterPro" id="IPR035980">
    <property type="entry name" value="Ribosomal_bS6_sf"/>
</dbReference>
<dbReference type="CDD" id="cd00473">
    <property type="entry name" value="bS6"/>
    <property type="match status" value="1"/>
</dbReference>
<keyword evidence="4" id="KW-0694">RNA-binding</keyword>
<evidence type="ECO:0000313" key="5">
    <source>
        <dbReference type="EMBL" id="PIS31653.1"/>
    </source>
</evidence>
<dbReference type="GO" id="GO:1990904">
    <property type="term" value="C:ribonucleoprotein complex"/>
    <property type="evidence" value="ECO:0007669"/>
    <property type="project" value="UniProtKB-KW"/>
</dbReference>
<dbReference type="Gene3D" id="3.30.70.60">
    <property type="match status" value="1"/>
</dbReference>
<dbReference type="SUPFAM" id="SSF54995">
    <property type="entry name" value="Ribosomal protein S6"/>
    <property type="match status" value="1"/>
</dbReference>
<sequence>MNSYELTLILDPVLGEERINAVLTKVEDKIKEIGGEVKKTDKWGLRKLASIFRKTKKLSQAYYVLIFFEAASSLPAALLSYLKVNENILRYSVFRVVESATAGLENKSTKEEPLAEAVSVGEIKGVAIAPEQGEGLGQS</sequence>
<evidence type="ECO:0000256" key="4">
    <source>
        <dbReference type="HAMAP-Rule" id="MF_00360"/>
    </source>
</evidence>
<keyword evidence="4 5" id="KW-0689">Ribosomal protein</keyword>
<dbReference type="PANTHER" id="PTHR21011:SF1">
    <property type="entry name" value="SMALL RIBOSOMAL SUBUNIT PROTEIN BS6M"/>
    <property type="match status" value="1"/>
</dbReference>
<dbReference type="GO" id="GO:0005840">
    <property type="term" value="C:ribosome"/>
    <property type="evidence" value="ECO:0007669"/>
    <property type="project" value="UniProtKB-KW"/>
</dbReference>
<comment type="similarity">
    <text evidence="1 4">Belongs to the bacterial ribosomal protein bS6 family.</text>
</comment>
<evidence type="ECO:0000256" key="1">
    <source>
        <dbReference type="ARBA" id="ARBA00009512"/>
    </source>
</evidence>
<keyword evidence="4" id="KW-0699">rRNA-binding</keyword>
<dbReference type="Proteomes" id="UP000231343">
    <property type="component" value="Unassembled WGS sequence"/>
</dbReference>
<dbReference type="PANTHER" id="PTHR21011">
    <property type="entry name" value="MITOCHONDRIAL 28S RIBOSOMAL PROTEIN S6"/>
    <property type="match status" value="1"/>
</dbReference>
<dbReference type="EMBL" id="PEYM01000006">
    <property type="protein sequence ID" value="PIS31653.1"/>
    <property type="molecule type" value="Genomic_DNA"/>
</dbReference>
<dbReference type="GO" id="GO:0006412">
    <property type="term" value="P:translation"/>
    <property type="evidence" value="ECO:0007669"/>
    <property type="project" value="UniProtKB-UniRule"/>
</dbReference>
<evidence type="ECO:0000313" key="6">
    <source>
        <dbReference type="Proteomes" id="UP000231343"/>
    </source>
</evidence>
<dbReference type="InterPro" id="IPR014717">
    <property type="entry name" value="Transl_elong_EF1B/ribsomal_bS6"/>
</dbReference>
<proteinExistence type="inferred from homology"/>
<name>A0A2H0Y1S4_UNCSA</name>
<dbReference type="Pfam" id="PF01250">
    <property type="entry name" value="Ribosomal_S6"/>
    <property type="match status" value="1"/>
</dbReference>
<protein>
    <recommendedName>
        <fullName evidence="3 4">Small ribosomal subunit protein bS6</fullName>
    </recommendedName>
</protein>
<dbReference type="GO" id="GO:0070181">
    <property type="term" value="F:small ribosomal subunit rRNA binding"/>
    <property type="evidence" value="ECO:0007669"/>
    <property type="project" value="TreeGrafter"/>
</dbReference>
<dbReference type="HAMAP" id="MF_00360">
    <property type="entry name" value="Ribosomal_bS6"/>
    <property type="match status" value="1"/>
</dbReference>
<dbReference type="AlphaFoldDB" id="A0A2H0Y1S4"/>
<comment type="caution">
    <text evidence="5">The sequence shown here is derived from an EMBL/GenBank/DDBJ whole genome shotgun (WGS) entry which is preliminary data.</text>
</comment>
<gene>
    <name evidence="4 5" type="primary">rpsF</name>
    <name evidence="5" type="ORF">COT42_00585</name>
</gene>
<accession>A0A2H0Y1S4</accession>
<dbReference type="GO" id="GO:0005737">
    <property type="term" value="C:cytoplasm"/>
    <property type="evidence" value="ECO:0007669"/>
    <property type="project" value="UniProtKB-ARBA"/>
</dbReference>
<dbReference type="InterPro" id="IPR000529">
    <property type="entry name" value="Ribosomal_bS6"/>
</dbReference>